<feature type="compositionally biased region" description="Basic residues" evidence="1">
    <location>
        <begin position="288"/>
        <end position="297"/>
    </location>
</feature>
<gene>
    <name evidence="2" type="ORF">J4Q44_G00063460</name>
</gene>
<dbReference type="Proteomes" id="UP001356427">
    <property type="component" value="Unassembled WGS sequence"/>
</dbReference>
<feature type="region of interest" description="Disordered" evidence="1">
    <location>
        <begin position="1"/>
        <end position="60"/>
    </location>
</feature>
<proteinExistence type="predicted"/>
<protein>
    <submittedName>
        <fullName evidence="2">Uncharacterized protein</fullName>
    </submittedName>
</protein>
<feature type="compositionally biased region" description="Low complexity" evidence="1">
    <location>
        <begin position="180"/>
        <end position="190"/>
    </location>
</feature>
<feature type="compositionally biased region" description="Polar residues" evidence="1">
    <location>
        <begin position="303"/>
        <end position="319"/>
    </location>
</feature>
<feature type="region of interest" description="Disordered" evidence="1">
    <location>
        <begin position="288"/>
        <end position="326"/>
    </location>
</feature>
<name>A0AAN8RE35_9TELE</name>
<dbReference type="EMBL" id="JAGTTL010000004">
    <property type="protein sequence ID" value="KAK6324007.1"/>
    <property type="molecule type" value="Genomic_DNA"/>
</dbReference>
<feature type="compositionally biased region" description="Polar residues" evidence="1">
    <location>
        <begin position="92"/>
        <end position="104"/>
    </location>
</feature>
<organism evidence="2 3">
    <name type="scientific">Coregonus suidteri</name>
    <dbReference type="NCBI Taxonomy" id="861788"/>
    <lineage>
        <taxon>Eukaryota</taxon>
        <taxon>Metazoa</taxon>
        <taxon>Chordata</taxon>
        <taxon>Craniata</taxon>
        <taxon>Vertebrata</taxon>
        <taxon>Euteleostomi</taxon>
        <taxon>Actinopterygii</taxon>
        <taxon>Neopterygii</taxon>
        <taxon>Teleostei</taxon>
        <taxon>Protacanthopterygii</taxon>
        <taxon>Salmoniformes</taxon>
        <taxon>Salmonidae</taxon>
        <taxon>Coregoninae</taxon>
        <taxon>Coregonus</taxon>
    </lineage>
</organism>
<feature type="compositionally biased region" description="Basic and acidic residues" evidence="1">
    <location>
        <begin position="255"/>
        <end position="264"/>
    </location>
</feature>
<evidence type="ECO:0000256" key="1">
    <source>
        <dbReference type="SAM" id="MobiDB-lite"/>
    </source>
</evidence>
<evidence type="ECO:0000313" key="2">
    <source>
        <dbReference type="EMBL" id="KAK6324007.1"/>
    </source>
</evidence>
<feature type="region of interest" description="Disordered" evidence="1">
    <location>
        <begin position="382"/>
        <end position="411"/>
    </location>
</feature>
<keyword evidence="3" id="KW-1185">Reference proteome</keyword>
<accession>A0AAN8RE35</accession>
<evidence type="ECO:0000313" key="3">
    <source>
        <dbReference type="Proteomes" id="UP001356427"/>
    </source>
</evidence>
<comment type="caution">
    <text evidence="2">The sequence shown here is derived from an EMBL/GenBank/DDBJ whole genome shotgun (WGS) entry which is preliminary data.</text>
</comment>
<feature type="region of interest" description="Disordered" evidence="1">
    <location>
        <begin position="82"/>
        <end position="114"/>
    </location>
</feature>
<feature type="compositionally biased region" description="Acidic residues" evidence="1">
    <location>
        <begin position="105"/>
        <end position="114"/>
    </location>
</feature>
<feature type="region of interest" description="Disordered" evidence="1">
    <location>
        <begin position="180"/>
        <end position="273"/>
    </location>
</feature>
<feature type="compositionally biased region" description="Polar residues" evidence="1">
    <location>
        <begin position="9"/>
        <end position="21"/>
    </location>
</feature>
<feature type="compositionally biased region" description="Basic residues" evidence="1">
    <location>
        <begin position="191"/>
        <end position="207"/>
    </location>
</feature>
<reference evidence="2 3" key="1">
    <citation type="submission" date="2021-04" db="EMBL/GenBank/DDBJ databases">
        <authorList>
            <person name="De Guttry C."/>
            <person name="Zahm M."/>
            <person name="Klopp C."/>
            <person name="Cabau C."/>
            <person name="Louis A."/>
            <person name="Berthelot C."/>
            <person name="Parey E."/>
            <person name="Roest Crollius H."/>
            <person name="Montfort J."/>
            <person name="Robinson-Rechavi M."/>
            <person name="Bucao C."/>
            <person name="Bouchez O."/>
            <person name="Gislard M."/>
            <person name="Lluch J."/>
            <person name="Milhes M."/>
            <person name="Lampietro C."/>
            <person name="Lopez Roques C."/>
            <person name="Donnadieu C."/>
            <person name="Braasch I."/>
            <person name="Desvignes T."/>
            <person name="Postlethwait J."/>
            <person name="Bobe J."/>
            <person name="Wedekind C."/>
            <person name="Guiguen Y."/>
        </authorList>
    </citation>
    <scope>NUCLEOTIDE SEQUENCE [LARGE SCALE GENOMIC DNA]</scope>
    <source>
        <strain evidence="2">Cs_M1</strain>
        <tissue evidence="2">Blood</tissue>
    </source>
</reference>
<sequence>MVDIRTAVTLPSESLNESSSGDEPLIALIKKMPQPNETQGKKRLNITRQDSGDTSDDEPLMKLLKRLPRPKKATVQAKRPGTTYIKRGTGNGIQKTNNKIAGSTQDEDSYDSSDNEPLIKMVKKLPKQTSLPFKKRPFNTAREVNAVKKRRNNIQNTHNICTDSSGDSSDDVPLIKIKTQTRTKTLPTTARKTHGIKKPSKVLKKHNRSIESSNDSSDDEPLINLTRRSPSKDTVRTIVKRCVAKESNGNNCSRSEGKTSREEEVNSDSDDEPLISLAKKPLKAVKKTTTPVKKRSVPGKTNKAVNRWSTKYVQSTSEGSLDDRSDDEPLIKKMVRNPPMKTLMVILERCDTKEALEDHCRANVGNAGERSAEENSDDEILLKMVTNPPHSSPEAMAEKRNQSQDFSDDEPLIKMVGNPVIIMD</sequence>
<dbReference type="AlphaFoldDB" id="A0AAN8RE35"/>